<dbReference type="Gene3D" id="3.40.50.150">
    <property type="entry name" value="Vaccinia Virus protein VP39"/>
    <property type="match status" value="1"/>
</dbReference>
<keyword evidence="3" id="KW-1185">Reference proteome</keyword>
<dbReference type="PANTHER" id="PTHR45180">
    <property type="entry name" value="OS01G0307686 PROTEIN"/>
    <property type="match status" value="1"/>
</dbReference>
<protein>
    <submittedName>
        <fullName evidence="2">Uncharacterized protein</fullName>
    </submittedName>
</protein>
<dbReference type="Proteomes" id="UP001418222">
    <property type="component" value="Unassembled WGS sequence"/>
</dbReference>
<gene>
    <name evidence="2" type="ORF">KSP39_PZI008180</name>
</gene>
<accession>A0AAP0G8A4</accession>
<dbReference type="AlphaFoldDB" id="A0AAP0G8A4"/>
<organism evidence="2 3">
    <name type="scientific">Platanthera zijinensis</name>
    <dbReference type="NCBI Taxonomy" id="2320716"/>
    <lineage>
        <taxon>Eukaryota</taxon>
        <taxon>Viridiplantae</taxon>
        <taxon>Streptophyta</taxon>
        <taxon>Embryophyta</taxon>
        <taxon>Tracheophyta</taxon>
        <taxon>Spermatophyta</taxon>
        <taxon>Magnoliopsida</taxon>
        <taxon>Liliopsida</taxon>
        <taxon>Asparagales</taxon>
        <taxon>Orchidaceae</taxon>
        <taxon>Orchidoideae</taxon>
        <taxon>Orchideae</taxon>
        <taxon>Orchidinae</taxon>
        <taxon>Platanthera</taxon>
    </lineage>
</organism>
<dbReference type="PANTHER" id="PTHR45180:SF1">
    <property type="entry name" value="OS01G0307686 PROTEIN"/>
    <property type="match status" value="1"/>
</dbReference>
<reference evidence="2 3" key="1">
    <citation type="journal article" date="2022" name="Nat. Plants">
        <title>Genomes of leafy and leafless Platanthera orchids illuminate the evolution of mycoheterotrophy.</title>
        <authorList>
            <person name="Li M.H."/>
            <person name="Liu K.W."/>
            <person name="Li Z."/>
            <person name="Lu H.C."/>
            <person name="Ye Q.L."/>
            <person name="Zhang D."/>
            <person name="Wang J.Y."/>
            <person name="Li Y.F."/>
            <person name="Zhong Z.M."/>
            <person name="Liu X."/>
            <person name="Yu X."/>
            <person name="Liu D.K."/>
            <person name="Tu X.D."/>
            <person name="Liu B."/>
            <person name="Hao Y."/>
            <person name="Liao X.Y."/>
            <person name="Jiang Y.T."/>
            <person name="Sun W.H."/>
            <person name="Chen J."/>
            <person name="Chen Y.Q."/>
            <person name="Ai Y."/>
            <person name="Zhai J.W."/>
            <person name="Wu S.S."/>
            <person name="Zhou Z."/>
            <person name="Hsiao Y.Y."/>
            <person name="Wu W.L."/>
            <person name="Chen Y.Y."/>
            <person name="Lin Y.F."/>
            <person name="Hsu J.L."/>
            <person name="Li C.Y."/>
            <person name="Wang Z.W."/>
            <person name="Zhao X."/>
            <person name="Zhong W.Y."/>
            <person name="Ma X.K."/>
            <person name="Ma L."/>
            <person name="Huang J."/>
            <person name="Chen G.Z."/>
            <person name="Huang M.Z."/>
            <person name="Huang L."/>
            <person name="Peng D.H."/>
            <person name="Luo Y.B."/>
            <person name="Zou S.Q."/>
            <person name="Chen S.P."/>
            <person name="Lan S."/>
            <person name="Tsai W.C."/>
            <person name="Van de Peer Y."/>
            <person name="Liu Z.J."/>
        </authorList>
    </citation>
    <scope>NUCLEOTIDE SEQUENCE [LARGE SCALE GENOMIC DNA]</scope>
    <source>
        <strain evidence="2">Lor287</strain>
    </source>
</reference>
<sequence>MADLYRNPEQVKGYASYRPNYPSELFNFIYSKTTSRRQLAWDVATGSGQAAISLSSLFDAVVATDSSPEQISQAPTHPPNVRSLVTPPS</sequence>
<comment type="caution">
    <text evidence="2">The sequence shown here is derived from an EMBL/GenBank/DDBJ whole genome shotgun (WGS) entry which is preliminary data.</text>
</comment>
<evidence type="ECO:0000313" key="2">
    <source>
        <dbReference type="EMBL" id="KAK8944286.1"/>
    </source>
</evidence>
<evidence type="ECO:0000256" key="1">
    <source>
        <dbReference type="SAM" id="MobiDB-lite"/>
    </source>
</evidence>
<dbReference type="EMBL" id="JBBWWQ010000006">
    <property type="protein sequence ID" value="KAK8944286.1"/>
    <property type="molecule type" value="Genomic_DNA"/>
</dbReference>
<name>A0AAP0G8A4_9ASPA</name>
<dbReference type="SUPFAM" id="SSF53335">
    <property type="entry name" value="S-adenosyl-L-methionine-dependent methyltransferases"/>
    <property type="match status" value="1"/>
</dbReference>
<proteinExistence type="predicted"/>
<feature type="region of interest" description="Disordered" evidence="1">
    <location>
        <begin position="67"/>
        <end position="89"/>
    </location>
</feature>
<dbReference type="InterPro" id="IPR029063">
    <property type="entry name" value="SAM-dependent_MTases_sf"/>
</dbReference>
<evidence type="ECO:0000313" key="3">
    <source>
        <dbReference type="Proteomes" id="UP001418222"/>
    </source>
</evidence>